<organism evidence="3 4">
    <name type="scientific">Sediminivirga luteola</name>
    <dbReference type="NCBI Taxonomy" id="1774748"/>
    <lineage>
        <taxon>Bacteria</taxon>
        <taxon>Bacillati</taxon>
        <taxon>Actinomycetota</taxon>
        <taxon>Actinomycetes</taxon>
        <taxon>Micrococcales</taxon>
        <taxon>Brevibacteriaceae</taxon>
        <taxon>Sediminivirga</taxon>
    </lineage>
</organism>
<dbReference type="Proteomes" id="UP000616114">
    <property type="component" value="Unassembled WGS sequence"/>
</dbReference>
<evidence type="ECO:0000256" key="1">
    <source>
        <dbReference type="SAM" id="MobiDB-lite"/>
    </source>
</evidence>
<reference evidence="3" key="2">
    <citation type="submission" date="2020-09" db="EMBL/GenBank/DDBJ databases">
        <authorList>
            <person name="Sun Q."/>
            <person name="Zhou Y."/>
        </authorList>
    </citation>
    <scope>NUCLEOTIDE SEQUENCE</scope>
    <source>
        <strain evidence="3">CGMCC 1.12785</strain>
    </source>
</reference>
<comment type="caution">
    <text evidence="3">The sequence shown here is derived from an EMBL/GenBank/DDBJ whole genome shotgun (WGS) entry which is preliminary data.</text>
</comment>
<evidence type="ECO:0000313" key="4">
    <source>
        <dbReference type="Proteomes" id="UP000616114"/>
    </source>
</evidence>
<feature type="region of interest" description="Disordered" evidence="1">
    <location>
        <begin position="1"/>
        <end position="23"/>
    </location>
</feature>
<dbReference type="AlphaFoldDB" id="A0A8J2TXH3"/>
<evidence type="ECO:0000313" key="3">
    <source>
        <dbReference type="EMBL" id="GGA12564.1"/>
    </source>
</evidence>
<dbReference type="InterPro" id="IPR058407">
    <property type="entry name" value="DUF8094"/>
</dbReference>
<name>A0A8J2TXH3_9MICO</name>
<dbReference type="Pfam" id="PF26366">
    <property type="entry name" value="DUF8094"/>
    <property type="match status" value="1"/>
</dbReference>
<dbReference type="RefSeq" id="WP_188550247.1">
    <property type="nucleotide sequence ID" value="NZ_BMFY01000005.1"/>
</dbReference>
<sequence>MMSQLPQPFRPGRPAGLAGPARLADPRRLSRRRGFAAAVAAAGALALTGCDALQVAQPEAPEVPPPSKVAAQPDQAAEFLAGYSDRLGEALGQDGEGLEDLQAAPLLERTQAELLIAEASDETLASMSYVDIIPAAPMLSEYPLWFIAVATPYNAEESRQIMLVSRENAAGSWRVNQTAFLQADAVPVFLGDGEGAVEPAEPGFTERARQAEEQLAGFLAGGDEPSAAAVDSQAFQDYRDYQGELSDPENGFDDVSAECAPYSSSQEPLLERALSTQDGAIALGEVRCTLQISVGEEFALNLGPAVEAVMTGDGTGNTVQVSTSHPYVVTETDGELTLRATDWYLLEAVTD</sequence>
<reference evidence="3" key="1">
    <citation type="journal article" date="2014" name="Int. J. Syst. Evol. Microbiol.">
        <title>Complete genome sequence of Corynebacterium casei LMG S-19264T (=DSM 44701T), isolated from a smear-ripened cheese.</title>
        <authorList>
            <consortium name="US DOE Joint Genome Institute (JGI-PGF)"/>
            <person name="Walter F."/>
            <person name="Albersmeier A."/>
            <person name="Kalinowski J."/>
            <person name="Ruckert C."/>
        </authorList>
    </citation>
    <scope>NUCLEOTIDE SEQUENCE</scope>
    <source>
        <strain evidence="3">CGMCC 1.12785</strain>
    </source>
</reference>
<protein>
    <recommendedName>
        <fullName evidence="2">DUF8094 domain-containing protein</fullName>
    </recommendedName>
</protein>
<gene>
    <name evidence="3" type="ORF">GCM10011333_14310</name>
</gene>
<proteinExistence type="predicted"/>
<dbReference type="EMBL" id="BMFY01000005">
    <property type="protein sequence ID" value="GGA12564.1"/>
    <property type="molecule type" value="Genomic_DNA"/>
</dbReference>
<keyword evidence="4" id="KW-1185">Reference proteome</keyword>
<accession>A0A8J2TXH3</accession>
<evidence type="ECO:0000259" key="2">
    <source>
        <dbReference type="Pfam" id="PF26366"/>
    </source>
</evidence>
<feature type="domain" description="DUF8094" evidence="2">
    <location>
        <begin position="73"/>
        <end position="330"/>
    </location>
</feature>